<evidence type="ECO:0000256" key="1">
    <source>
        <dbReference type="ARBA" id="ARBA00007447"/>
    </source>
</evidence>
<organism evidence="10 11">
    <name type="scientific">Papaver nudicaule</name>
    <name type="common">Iceland poppy</name>
    <dbReference type="NCBI Taxonomy" id="74823"/>
    <lineage>
        <taxon>Eukaryota</taxon>
        <taxon>Viridiplantae</taxon>
        <taxon>Streptophyta</taxon>
        <taxon>Embryophyta</taxon>
        <taxon>Tracheophyta</taxon>
        <taxon>Spermatophyta</taxon>
        <taxon>Magnoliopsida</taxon>
        <taxon>Ranunculales</taxon>
        <taxon>Papaveraceae</taxon>
        <taxon>Papaveroideae</taxon>
        <taxon>Papaver</taxon>
    </lineage>
</organism>
<keyword evidence="5" id="KW-0378">Hydrolase</keyword>
<evidence type="ECO:0000256" key="2">
    <source>
        <dbReference type="ARBA" id="ARBA00022670"/>
    </source>
</evidence>
<keyword evidence="4" id="KW-0064">Aspartyl protease</keyword>
<comment type="caution">
    <text evidence="10">The sequence shown here is derived from an EMBL/GenBank/DDBJ whole genome shotgun (WGS) entry which is preliminary data.</text>
</comment>
<name>A0AA41RX90_PAPNU</name>
<protein>
    <recommendedName>
        <fullName evidence="9">Peptidase A1 domain-containing protein</fullName>
    </recommendedName>
</protein>
<dbReference type="GO" id="GO:0004190">
    <property type="term" value="F:aspartic-type endopeptidase activity"/>
    <property type="evidence" value="ECO:0007669"/>
    <property type="project" value="UniProtKB-KW"/>
</dbReference>
<reference evidence="10" key="1">
    <citation type="submission" date="2022-03" db="EMBL/GenBank/DDBJ databases">
        <title>A functionally conserved STORR gene fusion in Papaver species that diverged 16.8 million years ago.</title>
        <authorList>
            <person name="Catania T."/>
        </authorList>
    </citation>
    <scope>NUCLEOTIDE SEQUENCE</scope>
    <source>
        <strain evidence="10">S-191538</strain>
    </source>
</reference>
<dbReference type="Pfam" id="PF14543">
    <property type="entry name" value="TAXi_N"/>
    <property type="match status" value="1"/>
</dbReference>
<dbReference type="PANTHER" id="PTHR13683:SF265">
    <property type="entry name" value="PROTEIN ASPARTIC PROTEASE IN GUARD CELL 2"/>
    <property type="match status" value="1"/>
</dbReference>
<evidence type="ECO:0000256" key="7">
    <source>
        <dbReference type="PIRSR" id="PIRSR601461-1"/>
    </source>
</evidence>
<evidence type="ECO:0000313" key="10">
    <source>
        <dbReference type="EMBL" id="MCL7028267.1"/>
    </source>
</evidence>
<gene>
    <name evidence="10" type="ORF">MKW94_008276</name>
</gene>
<evidence type="ECO:0000256" key="6">
    <source>
        <dbReference type="ARBA" id="ARBA00023125"/>
    </source>
</evidence>
<dbReference type="InterPro" id="IPR032861">
    <property type="entry name" value="TAXi_N"/>
</dbReference>
<keyword evidence="6" id="KW-0238">DNA-binding</keyword>
<evidence type="ECO:0000256" key="3">
    <source>
        <dbReference type="ARBA" id="ARBA00022729"/>
    </source>
</evidence>
<dbReference type="PANTHER" id="PTHR13683">
    <property type="entry name" value="ASPARTYL PROTEASES"/>
    <property type="match status" value="1"/>
</dbReference>
<comment type="similarity">
    <text evidence="1">Belongs to the peptidase A1 family.</text>
</comment>
<dbReference type="FunFam" id="2.40.70.10:FF:000016">
    <property type="entry name" value="Probable aspartic protease At2g35615"/>
    <property type="match status" value="1"/>
</dbReference>
<dbReference type="Pfam" id="PF14541">
    <property type="entry name" value="TAXi_C"/>
    <property type="match status" value="1"/>
</dbReference>
<dbReference type="AlphaFoldDB" id="A0AA41RX90"/>
<dbReference type="Gene3D" id="2.40.70.10">
    <property type="entry name" value="Acid Proteases"/>
    <property type="match status" value="2"/>
</dbReference>
<dbReference type="EMBL" id="JAJJMA010077411">
    <property type="protein sequence ID" value="MCL7028267.1"/>
    <property type="molecule type" value="Genomic_DNA"/>
</dbReference>
<dbReference type="SUPFAM" id="SSF50630">
    <property type="entry name" value="Acid proteases"/>
    <property type="match status" value="1"/>
</dbReference>
<keyword evidence="11" id="KW-1185">Reference proteome</keyword>
<feature type="active site" evidence="7">
    <location>
        <position position="371"/>
    </location>
</feature>
<evidence type="ECO:0000259" key="9">
    <source>
        <dbReference type="PROSITE" id="PS51767"/>
    </source>
</evidence>
<feature type="domain" description="Peptidase A1" evidence="9">
    <location>
        <begin position="147"/>
        <end position="487"/>
    </location>
</feature>
<dbReference type="InterPro" id="IPR032799">
    <property type="entry name" value="TAXi_C"/>
</dbReference>
<evidence type="ECO:0000256" key="4">
    <source>
        <dbReference type="ARBA" id="ARBA00022750"/>
    </source>
</evidence>
<dbReference type="InterPro" id="IPR021109">
    <property type="entry name" value="Peptidase_aspartic_dom_sf"/>
</dbReference>
<evidence type="ECO:0000256" key="5">
    <source>
        <dbReference type="ARBA" id="ARBA00022801"/>
    </source>
</evidence>
<evidence type="ECO:0000256" key="8">
    <source>
        <dbReference type="SAM" id="SignalP"/>
    </source>
</evidence>
<keyword evidence="3 8" id="KW-0732">Signal</keyword>
<feature type="signal peptide" evidence="8">
    <location>
        <begin position="1"/>
        <end position="24"/>
    </location>
</feature>
<dbReference type="InterPro" id="IPR001461">
    <property type="entry name" value="Aspartic_peptidase_A1"/>
</dbReference>
<proteinExistence type="inferred from homology"/>
<accession>A0AA41RX90</accession>
<feature type="chain" id="PRO_5041267604" description="Peptidase A1 domain-containing protein" evidence="8">
    <location>
        <begin position="25"/>
        <end position="491"/>
    </location>
</feature>
<dbReference type="Proteomes" id="UP001177140">
    <property type="component" value="Unassembled WGS sequence"/>
</dbReference>
<sequence length="491" mass="53261">MVASLEALVLPLLMLVMMLHRVSGSAATGFTNFQHLNVPEALAGTKIRPLSELERYEEISKSTTADESTNEWKLKLDLLHRDHITSNLSHHHRHRVNERIKRDINRVTSISHRLHISKKLTKNDGDFEVEEFDSQVVSGMELGSGEYLVRIGVGSPVRNQYMVIDSGSDLMWVQCQPCTSCYQQSDPVFDPSDSATFTGVSCQSNVCNRLEDQNFGCGHSGKCRYEVSYGDGSFTTGTLALETLTFGHTVVRNVAIGCGHRNEGMFVAAAGLLGLGGGPMSFIGQLGTQIDQAFGYCLVSRGGTDSYGSLVFGRGLVSAASATWVPLVQNPQSLTFYYVSLVGLGVGGIRLPIPEHLFELTELGDGGVIIDTGTAVTRFPTPAYEIFRNYFASGTVGLPRVPGVQIFDTCYDLSGFEMVRVPTVSFYFYGGSILTLPARNFLIPVDEVGTFCFAFAPSNLGVSIIGNIQQEGIQISIDGEKGLLGFGPNTC</sequence>
<dbReference type="FunFam" id="2.40.70.10:FF:000010">
    <property type="entry name" value="Aspartyl protease family protein 2"/>
    <property type="match status" value="1"/>
</dbReference>
<feature type="active site" evidence="7">
    <location>
        <position position="165"/>
    </location>
</feature>
<keyword evidence="2" id="KW-0645">Protease</keyword>
<dbReference type="GO" id="GO:0006508">
    <property type="term" value="P:proteolysis"/>
    <property type="evidence" value="ECO:0007669"/>
    <property type="project" value="UniProtKB-KW"/>
</dbReference>
<dbReference type="InterPro" id="IPR033121">
    <property type="entry name" value="PEPTIDASE_A1"/>
</dbReference>
<dbReference type="GO" id="GO:0003677">
    <property type="term" value="F:DNA binding"/>
    <property type="evidence" value="ECO:0007669"/>
    <property type="project" value="UniProtKB-KW"/>
</dbReference>
<dbReference type="PROSITE" id="PS51767">
    <property type="entry name" value="PEPTIDASE_A1"/>
    <property type="match status" value="1"/>
</dbReference>
<evidence type="ECO:0000313" key="11">
    <source>
        <dbReference type="Proteomes" id="UP001177140"/>
    </source>
</evidence>